<dbReference type="GO" id="GO:0030980">
    <property type="term" value="P:alpha-glucan catabolic process"/>
    <property type="evidence" value="ECO:0007669"/>
    <property type="project" value="TreeGrafter"/>
</dbReference>
<accession>A0A146G9F3</accession>
<proteinExistence type="predicted"/>
<reference evidence="3" key="1">
    <citation type="journal article" date="2017" name="Genome Announc.">
        <title>Draft Genome Sequence of Terrimicrobium sacchariphilum NM-5T, a Facultative Anaerobic Soil Bacterium of the Class Spartobacteria.</title>
        <authorList>
            <person name="Qiu Y.L."/>
            <person name="Tourlousse D.M."/>
            <person name="Matsuura N."/>
            <person name="Ohashi A."/>
            <person name="Sekiguchi Y."/>
        </authorList>
    </citation>
    <scope>NUCLEOTIDE SEQUENCE [LARGE SCALE GENOMIC DNA]</scope>
    <source>
        <strain evidence="3">NM-5</strain>
    </source>
</reference>
<dbReference type="InterPro" id="IPR012767">
    <property type="entry name" value="Trehalose_TreY"/>
</dbReference>
<dbReference type="Pfam" id="PF00128">
    <property type="entry name" value="Alpha-amylase"/>
    <property type="match status" value="1"/>
</dbReference>
<evidence type="ECO:0000259" key="1">
    <source>
        <dbReference type="SMART" id="SM00642"/>
    </source>
</evidence>
<dbReference type="SUPFAM" id="SSF51445">
    <property type="entry name" value="(Trans)glycosidases"/>
    <property type="match status" value="1"/>
</dbReference>
<keyword evidence="3" id="KW-1185">Reference proteome</keyword>
<dbReference type="OrthoDB" id="9805159at2"/>
<dbReference type="Gene3D" id="3.20.20.80">
    <property type="entry name" value="Glycosidases"/>
    <property type="match status" value="4"/>
</dbReference>
<dbReference type="InParanoid" id="A0A146G9F3"/>
<dbReference type="InterPro" id="IPR006047">
    <property type="entry name" value="GH13_cat_dom"/>
</dbReference>
<dbReference type="AlphaFoldDB" id="A0A146G9F3"/>
<evidence type="ECO:0000313" key="3">
    <source>
        <dbReference type="Proteomes" id="UP000076023"/>
    </source>
</evidence>
<dbReference type="GO" id="GO:0047470">
    <property type="term" value="F:(1,4)-alpha-D-glucan 1-alpha-D-glucosylmutase activity"/>
    <property type="evidence" value="ECO:0007669"/>
    <property type="project" value="TreeGrafter"/>
</dbReference>
<name>A0A146G9F3_TERSA</name>
<dbReference type="PANTHER" id="PTHR10357:SF216">
    <property type="entry name" value="MALTOOLIGOSYL TREHALOSE SYNTHASE-RELATED"/>
    <property type="match status" value="1"/>
</dbReference>
<dbReference type="EMBL" id="BDCO01000002">
    <property type="protein sequence ID" value="GAT33902.1"/>
    <property type="molecule type" value="Genomic_DNA"/>
</dbReference>
<dbReference type="STRING" id="690879.TSACC_22323"/>
<feature type="domain" description="Glycosyl hydrolase family 13 catalytic" evidence="1">
    <location>
        <begin position="4"/>
        <end position="503"/>
    </location>
</feature>
<sequence length="932" mass="105927">MSEQNFPRIPSATYRLQFHAGFTVRDALEILDYLSDLGISDVYSSPYFQASPTSTHGYDVADHNRLNPAVGDASDFHAFSQGLKERSMGQVLDFVPNHMGIGESLNTWWLETLEDGIASPYARYFDIDWQSGKEALADRVLLPILGDRYGRVLENDDFHLVFQDGAFVLNYYETRLPINPRTYPLILRATLASLEGEELDMMRDVIASFGALGRVTDEPDAKQKAKSRLAEIAVRPRIRHAIDLALKSFAGTKGDPASFDALHELLEGQYYRLSYWRVAAEEINYRRFFDINTLAAIRIEIPEVFEAAHKLVFELLARGAVTGLRIDHIDGLWNPRQYVQRLQDRVAKMAGTSTDKPLYLVVEKILEVAREELPADWPVHGTTGYEFANQAVQVLVDGRNHKAFDRLYSRFIDEDLIYADLVYAKKKLTMDILLRSEVSALGRRLNELSELHRDFRDLTQNTLTSAVEEVIACFPVYRTYVSEDGVVSPLDEKVILRAIVAARRRNPTIEKAVFDFLRGVLLLKLPDRLTEEQRKAHVDFVMRFQQCSGPVMAKGLEDTTFYIYNRLVALNEVGGNPGMFGISIEEFHRLNQERAERWPHCMLATSTHDTKRSEDTRMRLVALSEIPEDWNSAIRAWSRMNRKHRTKIDDLIAPSPNEEYLLYQALAGIWPIGEVDDVLRESIVARVQEYMTKALKEAKVNSSWTEPNAAWEEAVMKFIDAILDAERSQEFLSSFSAFTARLARLGAWNSLVQTVLKCTCPGVPDFYQGTELLDLSLVDPDNRRPVDYGLRRKLLDEVSSECPRNLLSHVEDGRMKLFAIRSLLRFRRDHQRLFGDGDYQPLEVDGPLSHRVIAYQRTSSDGILVVCVPRFFAGLGETPWGEIWKGTTVKGLSLGTWCNLLTEAAMETDGKLDLAMAFSDMPGAVLWQPTES</sequence>
<organism evidence="2 3">
    <name type="scientific">Terrimicrobium sacchariphilum</name>
    <dbReference type="NCBI Taxonomy" id="690879"/>
    <lineage>
        <taxon>Bacteria</taxon>
        <taxon>Pseudomonadati</taxon>
        <taxon>Verrucomicrobiota</taxon>
        <taxon>Terrimicrobiia</taxon>
        <taxon>Terrimicrobiales</taxon>
        <taxon>Terrimicrobiaceae</taxon>
        <taxon>Terrimicrobium</taxon>
    </lineage>
</organism>
<dbReference type="RefSeq" id="WP_075079582.1">
    <property type="nucleotide sequence ID" value="NZ_BDCO01000002.1"/>
</dbReference>
<comment type="caution">
    <text evidence="2">The sequence shown here is derived from an EMBL/GenBank/DDBJ whole genome shotgun (WGS) entry which is preliminary data.</text>
</comment>
<dbReference type="NCBIfam" id="TIGR02401">
    <property type="entry name" value="trehalose_TreY"/>
    <property type="match status" value="1"/>
</dbReference>
<dbReference type="Proteomes" id="UP000076023">
    <property type="component" value="Unassembled WGS sequence"/>
</dbReference>
<dbReference type="SMART" id="SM00642">
    <property type="entry name" value="Aamy"/>
    <property type="match status" value="1"/>
</dbReference>
<evidence type="ECO:0000313" key="2">
    <source>
        <dbReference type="EMBL" id="GAT33902.1"/>
    </source>
</evidence>
<dbReference type="PANTHER" id="PTHR10357">
    <property type="entry name" value="ALPHA-AMYLASE FAMILY MEMBER"/>
    <property type="match status" value="1"/>
</dbReference>
<dbReference type="InterPro" id="IPR017853">
    <property type="entry name" value="GH"/>
</dbReference>
<gene>
    <name evidence="2" type="ORF">TSACC_22323</name>
</gene>
<protein>
    <submittedName>
        <fullName evidence="2">(1-&gt;4)-alpha-D-glucan 1-alpha-D-glucosylmutase</fullName>
    </submittedName>
</protein>
<dbReference type="GO" id="GO:0005992">
    <property type="term" value="P:trehalose biosynthetic process"/>
    <property type="evidence" value="ECO:0007669"/>
    <property type="project" value="TreeGrafter"/>
</dbReference>
<dbReference type="CDD" id="cd11336">
    <property type="entry name" value="AmyAc_MTSase"/>
    <property type="match status" value="1"/>
</dbReference>